<organism evidence="2 3">
    <name type="scientific">candidate division WOR-1 bacterium RIFOXYC12_FULL_54_18</name>
    <dbReference type="NCBI Taxonomy" id="1802584"/>
    <lineage>
        <taxon>Bacteria</taxon>
        <taxon>Bacillati</taxon>
        <taxon>Saganbacteria</taxon>
    </lineage>
</organism>
<dbReference type="PANTHER" id="PTHR34047:SF8">
    <property type="entry name" value="PROTEIN YKFC"/>
    <property type="match status" value="1"/>
</dbReference>
<dbReference type="SUPFAM" id="SSF56672">
    <property type="entry name" value="DNA/RNA polymerases"/>
    <property type="match status" value="1"/>
</dbReference>
<dbReference type="Proteomes" id="UP000178602">
    <property type="component" value="Unassembled WGS sequence"/>
</dbReference>
<accession>A0A1F4T5D1</accession>
<dbReference type="EMBL" id="MEUG01000001">
    <property type="protein sequence ID" value="OGC27776.1"/>
    <property type="molecule type" value="Genomic_DNA"/>
</dbReference>
<dbReference type="InterPro" id="IPR043502">
    <property type="entry name" value="DNA/RNA_pol_sf"/>
</dbReference>
<dbReference type="PANTHER" id="PTHR34047">
    <property type="entry name" value="NUCLEAR INTRON MATURASE 1, MITOCHONDRIAL-RELATED"/>
    <property type="match status" value="1"/>
</dbReference>
<dbReference type="PROSITE" id="PS50878">
    <property type="entry name" value="RT_POL"/>
    <property type="match status" value="1"/>
</dbReference>
<evidence type="ECO:0000313" key="2">
    <source>
        <dbReference type="EMBL" id="OGC27776.1"/>
    </source>
</evidence>
<proteinExistence type="predicted"/>
<dbReference type="InterPro" id="IPR051083">
    <property type="entry name" value="GrpII_Intron_Splice-Mob/Def"/>
</dbReference>
<evidence type="ECO:0000313" key="3">
    <source>
        <dbReference type="Proteomes" id="UP000178602"/>
    </source>
</evidence>
<dbReference type="AlphaFoldDB" id="A0A1F4T5D1"/>
<dbReference type="InterPro" id="IPR000477">
    <property type="entry name" value="RT_dom"/>
</dbReference>
<protein>
    <recommendedName>
        <fullName evidence="1">Reverse transcriptase domain-containing protein</fullName>
    </recommendedName>
</protein>
<comment type="caution">
    <text evidence="2">The sequence shown here is derived from an EMBL/GenBank/DDBJ whole genome shotgun (WGS) entry which is preliminary data.</text>
</comment>
<feature type="domain" description="Reverse transcriptase" evidence="1">
    <location>
        <begin position="1"/>
        <end position="304"/>
    </location>
</feature>
<sequence>MLKDNDFIEVVGQRFWKHIHNKTDCPFADSTPDRISFLKELVGKINKMIYAPSPPRTFVVSHKENLVVRFIPALTREDYCVYYYCIKSLEDEIAANRVKGTYGGWKLGGKIRKIENNDEIVSMPDYSYNSFAWKRAWTDYQKRAYNLYAKSDHEYYFIFDIANFYDSIRLDRLEALIREAVDKRKTKYVNLLFYFLSHWNKKYMFYEKQSAGLPQDEVGDCSRILANYYLQEYDKYMYDICEERKSKYLRYADDQIIASKNEKDAKEIMFLASKKLAMIGLNLNASKAKLFTSRQFFDYWSFDIFKLLENPKKHKDIEKAYDAYRKKVRKRVDFKRSPILKRMINCNIAGLAPKYRTKVIANVLDEKFIMNAGGYYLGKIFDLLNKRQRVRYIARLNRLSKKILFNQYHLRVMRLAREKKISEDKIKDVVASYDMVNQL</sequence>
<dbReference type="Pfam" id="PF00078">
    <property type="entry name" value="RVT_1"/>
    <property type="match status" value="1"/>
</dbReference>
<gene>
    <name evidence="2" type="ORF">A3K49_02035</name>
</gene>
<name>A0A1F4T5D1_UNCSA</name>
<evidence type="ECO:0000259" key="1">
    <source>
        <dbReference type="PROSITE" id="PS50878"/>
    </source>
</evidence>
<dbReference type="CDD" id="cd01646">
    <property type="entry name" value="RT_Bac_retron_I"/>
    <property type="match status" value="1"/>
</dbReference>
<reference evidence="2 3" key="1">
    <citation type="journal article" date="2016" name="Nat. Commun.">
        <title>Thousands of microbial genomes shed light on interconnected biogeochemical processes in an aquifer system.</title>
        <authorList>
            <person name="Anantharaman K."/>
            <person name="Brown C.T."/>
            <person name="Hug L.A."/>
            <person name="Sharon I."/>
            <person name="Castelle C.J."/>
            <person name="Probst A.J."/>
            <person name="Thomas B.C."/>
            <person name="Singh A."/>
            <person name="Wilkins M.J."/>
            <person name="Karaoz U."/>
            <person name="Brodie E.L."/>
            <person name="Williams K.H."/>
            <person name="Hubbard S.S."/>
            <person name="Banfield J.F."/>
        </authorList>
    </citation>
    <scope>NUCLEOTIDE SEQUENCE [LARGE SCALE GENOMIC DNA]</scope>
</reference>